<proteinExistence type="predicted"/>
<accession>A0ABN7T0I7</accession>
<protein>
    <submittedName>
        <fullName evidence="1">Oidioi.mRNA.OKI2018_I69.chr2.g4111.t1.cds</fullName>
    </submittedName>
</protein>
<keyword evidence="2" id="KW-1185">Reference proteome</keyword>
<evidence type="ECO:0000313" key="2">
    <source>
        <dbReference type="Proteomes" id="UP001158576"/>
    </source>
</evidence>
<organism evidence="1 2">
    <name type="scientific">Oikopleura dioica</name>
    <name type="common">Tunicate</name>
    <dbReference type="NCBI Taxonomy" id="34765"/>
    <lineage>
        <taxon>Eukaryota</taxon>
        <taxon>Metazoa</taxon>
        <taxon>Chordata</taxon>
        <taxon>Tunicata</taxon>
        <taxon>Appendicularia</taxon>
        <taxon>Copelata</taxon>
        <taxon>Oikopleuridae</taxon>
        <taxon>Oikopleura</taxon>
    </lineage>
</organism>
<dbReference type="EMBL" id="OU015567">
    <property type="protein sequence ID" value="CAG5109591.1"/>
    <property type="molecule type" value="Genomic_DNA"/>
</dbReference>
<dbReference type="Proteomes" id="UP001158576">
    <property type="component" value="Chromosome 2"/>
</dbReference>
<gene>
    <name evidence="1" type="ORF">OKIOD_LOCUS12876</name>
</gene>
<reference evidence="1 2" key="1">
    <citation type="submission" date="2021-04" db="EMBL/GenBank/DDBJ databases">
        <authorList>
            <person name="Bliznina A."/>
        </authorList>
    </citation>
    <scope>NUCLEOTIDE SEQUENCE [LARGE SCALE GENOMIC DNA]</scope>
</reference>
<evidence type="ECO:0000313" key="1">
    <source>
        <dbReference type="EMBL" id="CAG5109591.1"/>
    </source>
</evidence>
<sequence length="189" mass="20638">MANFTEARVGTIDPSRALVLASILQNHKPVDYGIPAGICPTMDLSPKANETESSGRYCEVDLYKAKYYTTGTVIKKVNNFICYDPDIGRVYPVRGMVKAGTICKDLESYCQPVTIAKNIHGLKDGTRGPGGKVFVDTSVSINETTGFEVEGLASYHFNSQPYVSYENTNIINIVTGKIQAQGPVQKYTP</sequence>
<name>A0ABN7T0I7_OIKDI</name>